<dbReference type="PRINTS" id="PR00077">
    <property type="entry name" value="GPDHDRGNASE"/>
</dbReference>
<evidence type="ECO:0000256" key="3">
    <source>
        <dbReference type="ARBA" id="ARBA00023002"/>
    </source>
</evidence>
<evidence type="ECO:0000313" key="12">
    <source>
        <dbReference type="Proteomes" id="UP001321305"/>
    </source>
</evidence>
<dbReference type="Gene3D" id="3.40.50.720">
    <property type="entry name" value="NAD(P)-binding Rossmann-like Domain"/>
    <property type="match status" value="1"/>
</dbReference>
<keyword evidence="3 7" id="KW-0560">Oxidoreductase</keyword>
<dbReference type="Pfam" id="PF01210">
    <property type="entry name" value="NAD_Gly3P_dh_N"/>
    <property type="match status" value="1"/>
</dbReference>
<dbReference type="PIRSF" id="PIRSF000114">
    <property type="entry name" value="Glycerol-3-P_dh"/>
    <property type="match status" value="1"/>
</dbReference>
<dbReference type="Pfam" id="PF07479">
    <property type="entry name" value="NAD_Gly3P_dh_C"/>
    <property type="match status" value="1"/>
</dbReference>
<name>A0ABZ2ELN7_9BACT</name>
<dbReference type="PANTHER" id="PTHR11728">
    <property type="entry name" value="GLYCEROL-3-PHOSPHATE DEHYDROGENASE"/>
    <property type="match status" value="1"/>
</dbReference>
<dbReference type="GO" id="GO:0047952">
    <property type="term" value="F:glycerol-3-phosphate dehydrogenase [NAD(P)+] activity"/>
    <property type="evidence" value="ECO:0007669"/>
    <property type="project" value="UniProtKB-EC"/>
</dbReference>
<organism evidence="11 12">
    <name type="scientific">Mycovorax composti</name>
    <dbReference type="NCBI Taxonomy" id="2962693"/>
    <lineage>
        <taxon>Bacteria</taxon>
        <taxon>Pseudomonadati</taxon>
        <taxon>Bacteroidota</taxon>
        <taxon>Chitinophagia</taxon>
        <taxon>Chitinophagales</taxon>
        <taxon>Chitinophagaceae</taxon>
        <taxon>Mycovorax</taxon>
    </lineage>
</organism>
<evidence type="ECO:0000259" key="10">
    <source>
        <dbReference type="Pfam" id="PF07479"/>
    </source>
</evidence>
<feature type="domain" description="Glycerol-3-phosphate dehydrogenase NAD-dependent N-terminal" evidence="9">
    <location>
        <begin position="26"/>
        <end position="176"/>
    </location>
</feature>
<evidence type="ECO:0000256" key="2">
    <source>
        <dbReference type="ARBA" id="ARBA00022516"/>
    </source>
</evidence>
<keyword evidence="12" id="KW-1185">Reference proteome</keyword>
<keyword evidence="7" id="KW-0520">NAD</keyword>
<feature type="domain" description="Glycerol-3-phosphate dehydrogenase NAD-dependent C-terminal" evidence="10">
    <location>
        <begin position="202"/>
        <end position="354"/>
    </location>
</feature>
<dbReference type="SUPFAM" id="SSF51735">
    <property type="entry name" value="NAD(P)-binding Rossmann-fold domains"/>
    <property type="match status" value="1"/>
</dbReference>
<evidence type="ECO:0000256" key="5">
    <source>
        <dbReference type="ARBA" id="ARBA00023209"/>
    </source>
</evidence>
<dbReference type="Proteomes" id="UP001321305">
    <property type="component" value="Chromosome"/>
</dbReference>
<dbReference type="InterPro" id="IPR008927">
    <property type="entry name" value="6-PGluconate_DH-like_C_sf"/>
</dbReference>
<dbReference type="SUPFAM" id="SSF48179">
    <property type="entry name" value="6-phosphogluconate dehydrogenase C-terminal domain-like"/>
    <property type="match status" value="1"/>
</dbReference>
<dbReference type="InterPro" id="IPR013328">
    <property type="entry name" value="6PGD_dom2"/>
</dbReference>
<evidence type="ECO:0000256" key="1">
    <source>
        <dbReference type="ARBA" id="ARBA00011009"/>
    </source>
</evidence>
<evidence type="ECO:0000256" key="6">
    <source>
        <dbReference type="ARBA" id="ARBA00023264"/>
    </source>
</evidence>
<evidence type="ECO:0000259" key="9">
    <source>
        <dbReference type="Pfam" id="PF01210"/>
    </source>
</evidence>
<keyword evidence="5" id="KW-0594">Phospholipid biosynthesis</keyword>
<dbReference type="PANTHER" id="PTHR11728:SF1">
    <property type="entry name" value="GLYCEROL-3-PHOSPHATE DEHYDROGENASE [NAD(+)] 2, CHLOROPLASTIC"/>
    <property type="match status" value="1"/>
</dbReference>
<dbReference type="Gene3D" id="1.10.1040.10">
    <property type="entry name" value="N-(1-d-carboxylethyl)-l-norvaline Dehydrogenase, domain 2"/>
    <property type="match status" value="1"/>
</dbReference>
<proteinExistence type="inferred from homology"/>
<evidence type="ECO:0000313" key="11">
    <source>
        <dbReference type="EMBL" id="WWC84414.1"/>
    </source>
</evidence>
<evidence type="ECO:0000256" key="4">
    <source>
        <dbReference type="ARBA" id="ARBA00023098"/>
    </source>
</evidence>
<dbReference type="PROSITE" id="PS00957">
    <property type="entry name" value="NAD_G3PDH"/>
    <property type="match status" value="1"/>
</dbReference>
<comment type="catalytic activity">
    <reaction evidence="8">
        <text>sn-glycerol 3-phosphate + NADP(+) = dihydroxyacetone phosphate + NADPH + H(+)</text>
        <dbReference type="Rhea" id="RHEA:11096"/>
        <dbReference type="ChEBI" id="CHEBI:15378"/>
        <dbReference type="ChEBI" id="CHEBI:57597"/>
        <dbReference type="ChEBI" id="CHEBI:57642"/>
        <dbReference type="ChEBI" id="CHEBI:57783"/>
        <dbReference type="ChEBI" id="CHEBI:58349"/>
        <dbReference type="EC" id="1.1.1.94"/>
    </reaction>
</comment>
<keyword evidence="4" id="KW-0443">Lipid metabolism</keyword>
<keyword evidence="6" id="KW-1208">Phospholipid metabolism</keyword>
<dbReference type="InterPro" id="IPR011128">
    <property type="entry name" value="G3P_DH_NAD-dep_N"/>
</dbReference>
<dbReference type="InterPro" id="IPR006168">
    <property type="entry name" value="G3P_DH_NAD-dep"/>
</dbReference>
<dbReference type="EMBL" id="CP144143">
    <property type="protein sequence ID" value="WWC84414.1"/>
    <property type="molecule type" value="Genomic_DNA"/>
</dbReference>
<reference evidence="12" key="1">
    <citation type="submission" date="2024-01" db="EMBL/GenBank/DDBJ databases">
        <title>Mycovorax composti gen. nov. sp. nov., a member of the family Chitinophagaceae isolated from button mushroom compost.</title>
        <authorList>
            <person name="Thai M."/>
            <person name="Bell T.L."/>
            <person name="Kertesz M.A."/>
        </authorList>
    </citation>
    <scope>NUCLEOTIDE SEQUENCE [LARGE SCALE GENOMIC DNA]</scope>
    <source>
        <strain evidence="12">C216</strain>
    </source>
</reference>
<sequence length="365" mass="39916">MSELINTFGISTLHGKQYISMSVKFGVIGSGSWGTALVKILTDNGNPISWWVRNPANVQYILQRGHNPHYLTSANLKTDLLAISTDVRQVITTSDIIVIAAPSAYITDILSSLSPEDLKNKKILSAVKGMIPQENILLNTYLEKYFNVPLSDYFAVLGPCHAEEVASEKLSYLTFSGIDTAYTQSIANYFASSAINTVVNNDIFGVQYAAILKNIYALGAGIAHGLDYGDNFLSVYIANSADEMASFLKKFGAQHIVVGEHESDNEGHKSANYAASVYLGDLLVTCYSLHSRNRMFGNMIGKGYSVQAAKLELNMVAEGYNAAKCIYNLNQQVNAEMPIAESIYKILWEQVPPAHGFAAIEKVLI</sequence>
<keyword evidence="2" id="KW-0444">Lipid biosynthesis</keyword>
<dbReference type="EC" id="1.1.1.94" evidence="8"/>
<dbReference type="InterPro" id="IPR036291">
    <property type="entry name" value="NAD(P)-bd_dom_sf"/>
</dbReference>
<evidence type="ECO:0000256" key="8">
    <source>
        <dbReference type="RuleBase" id="RU000439"/>
    </source>
</evidence>
<comment type="similarity">
    <text evidence="1 7">Belongs to the NAD-dependent glycerol-3-phosphate dehydrogenase family.</text>
</comment>
<protein>
    <recommendedName>
        <fullName evidence="8">Glycerol-3-phosphate dehydrogenase</fullName>
        <ecNumber evidence="8">1.1.1.94</ecNumber>
    </recommendedName>
</protein>
<accession>A0ABZ2ELN7</accession>
<evidence type="ECO:0000256" key="7">
    <source>
        <dbReference type="RuleBase" id="RU000437"/>
    </source>
</evidence>
<gene>
    <name evidence="11" type="primary">gpsA</name>
    <name evidence="11" type="ORF">PIECOFPK_02150</name>
</gene>
<dbReference type="InterPro" id="IPR006109">
    <property type="entry name" value="G3P_DH_NAD-dep_C"/>
</dbReference>